<feature type="domain" description="Thioredoxin" evidence="2">
    <location>
        <begin position="144"/>
        <end position="283"/>
    </location>
</feature>
<dbReference type="InterPro" id="IPR036034">
    <property type="entry name" value="PDZ_sf"/>
</dbReference>
<dbReference type="InterPro" id="IPR001478">
    <property type="entry name" value="PDZ"/>
</dbReference>
<dbReference type="GO" id="GO:0016209">
    <property type="term" value="F:antioxidant activity"/>
    <property type="evidence" value="ECO:0007669"/>
    <property type="project" value="InterPro"/>
</dbReference>
<dbReference type="EMBL" id="CP036298">
    <property type="protein sequence ID" value="QDV25928.1"/>
    <property type="molecule type" value="Genomic_DNA"/>
</dbReference>
<reference evidence="3 4" key="1">
    <citation type="submission" date="2019-02" db="EMBL/GenBank/DDBJ databases">
        <title>Deep-cultivation of Planctomycetes and their phenomic and genomic characterization uncovers novel biology.</title>
        <authorList>
            <person name="Wiegand S."/>
            <person name="Jogler M."/>
            <person name="Boedeker C."/>
            <person name="Pinto D."/>
            <person name="Vollmers J."/>
            <person name="Rivas-Marin E."/>
            <person name="Kohn T."/>
            <person name="Peeters S.H."/>
            <person name="Heuer A."/>
            <person name="Rast P."/>
            <person name="Oberbeckmann S."/>
            <person name="Bunk B."/>
            <person name="Jeske O."/>
            <person name="Meyerdierks A."/>
            <person name="Storesund J.E."/>
            <person name="Kallscheuer N."/>
            <person name="Luecker S."/>
            <person name="Lage O.M."/>
            <person name="Pohl T."/>
            <person name="Merkel B.J."/>
            <person name="Hornburger P."/>
            <person name="Mueller R.-W."/>
            <person name="Bruemmer F."/>
            <person name="Labrenz M."/>
            <person name="Spormann A.M."/>
            <person name="Op den Camp H."/>
            <person name="Overmann J."/>
            <person name="Amann R."/>
            <person name="Jetten M.S.M."/>
            <person name="Mascher T."/>
            <person name="Medema M.H."/>
            <person name="Devos D.P."/>
            <person name="Kaster A.-K."/>
            <person name="Ovreas L."/>
            <person name="Rohde M."/>
            <person name="Galperin M.Y."/>
            <person name="Jogler C."/>
        </authorList>
    </citation>
    <scope>NUCLEOTIDE SEQUENCE [LARGE SCALE GENOMIC DNA]</scope>
    <source>
        <strain evidence="3 4">Q31a</strain>
    </source>
</reference>
<dbReference type="KEGG" id="ahel:Q31a_42960"/>
<dbReference type="RefSeq" id="WP_145081674.1">
    <property type="nucleotide sequence ID" value="NZ_CP036298.1"/>
</dbReference>
<evidence type="ECO:0000259" key="1">
    <source>
        <dbReference type="PROSITE" id="PS50106"/>
    </source>
</evidence>
<dbReference type="Pfam" id="PF17820">
    <property type="entry name" value="PDZ_6"/>
    <property type="match status" value="1"/>
</dbReference>
<dbReference type="SUPFAM" id="SSF50156">
    <property type="entry name" value="PDZ domain-like"/>
    <property type="match status" value="1"/>
</dbReference>
<dbReference type="GO" id="GO:0016491">
    <property type="term" value="F:oxidoreductase activity"/>
    <property type="evidence" value="ECO:0007669"/>
    <property type="project" value="InterPro"/>
</dbReference>
<dbReference type="Gene3D" id="2.30.42.10">
    <property type="match status" value="1"/>
</dbReference>
<dbReference type="SMART" id="SM00228">
    <property type="entry name" value="PDZ"/>
    <property type="match status" value="1"/>
</dbReference>
<dbReference type="InterPro" id="IPR041489">
    <property type="entry name" value="PDZ_6"/>
</dbReference>
<evidence type="ECO:0000259" key="2">
    <source>
        <dbReference type="PROSITE" id="PS51352"/>
    </source>
</evidence>
<accession>A0A518GBF3</accession>
<dbReference type="PANTHER" id="PTHR42852">
    <property type="entry name" value="THIOL:DISULFIDE INTERCHANGE PROTEIN DSBE"/>
    <property type="match status" value="1"/>
</dbReference>
<sequence>MTRSHTVQASTFVAMAFCVSLGVADEHSTDSAEENPKQAGIGVALAIEDETFTIFKIVPDTPADRNGLLKPSDRIVAVAEGDGKPVELAGMKMKAAVGLIRGPEGSLVRLTIISAGESAQNARVVSLRRGTFSELDMFVDGRLLPTDSVAPNFRFQRLSDASESELVDLAGRVLVIDFWASWCGPCITTLDELQTIIGEHPEWEGKVELLAVSVDGEKEDAIRIAKEKKWSGMTVLWAGPELLRTYHVGSLPTVFIVDEQGRIAAADNRLNVPDILKSLLQNK</sequence>
<dbReference type="SUPFAM" id="SSF52833">
    <property type="entry name" value="Thioredoxin-like"/>
    <property type="match status" value="1"/>
</dbReference>
<dbReference type="Gene3D" id="3.40.30.10">
    <property type="entry name" value="Glutaredoxin"/>
    <property type="match status" value="1"/>
</dbReference>
<proteinExistence type="predicted"/>
<keyword evidence="4" id="KW-1185">Reference proteome</keyword>
<feature type="domain" description="PDZ" evidence="1">
    <location>
        <begin position="29"/>
        <end position="101"/>
    </location>
</feature>
<dbReference type="InterPro" id="IPR036249">
    <property type="entry name" value="Thioredoxin-like_sf"/>
</dbReference>
<dbReference type="InterPro" id="IPR050553">
    <property type="entry name" value="Thioredoxin_ResA/DsbE_sf"/>
</dbReference>
<dbReference type="Pfam" id="PF00578">
    <property type="entry name" value="AhpC-TSA"/>
    <property type="match status" value="1"/>
</dbReference>
<dbReference type="InterPro" id="IPR000866">
    <property type="entry name" value="AhpC/TSA"/>
</dbReference>
<dbReference type="CDD" id="cd06782">
    <property type="entry name" value="cpPDZ_CPP-like"/>
    <property type="match status" value="1"/>
</dbReference>
<protein>
    <submittedName>
        <fullName evidence="3">Thiol-disulfide oxidoreductase ResA</fullName>
    </submittedName>
</protein>
<organism evidence="3 4">
    <name type="scientific">Aureliella helgolandensis</name>
    <dbReference type="NCBI Taxonomy" id="2527968"/>
    <lineage>
        <taxon>Bacteria</taxon>
        <taxon>Pseudomonadati</taxon>
        <taxon>Planctomycetota</taxon>
        <taxon>Planctomycetia</taxon>
        <taxon>Pirellulales</taxon>
        <taxon>Pirellulaceae</taxon>
        <taxon>Aureliella</taxon>
    </lineage>
</organism>
<dbReference type="PROSITE" id="PS51352">
    <property type="entry name" value="THIOREDOXIN_2"/>
    <property type="match status" value="1"/>
</dbReference>
<dbReference type="AlphaFoldDB" id="A0A518GBF3"/>
<dbReference type="InterPro" id="IPR013766">
    <property type="entry name" value="Thioredoxin_domain"/>
</dbReference>
<dbReference type="PROSITE" id="PS50106">
    <property type="entry name" value="PDZ"/>
    <property type="match status" value="1"/>
</dbReference>
<dbReference type="OrthoDB" id="288837at2"/>
<name>A0A518GBF3_9BACT</name>
<dbReference type="Proteomes" id="UP000318017">
    <property type="component" value="Chromosome"/>
</dbReference>
<evidence type="ECO:0000313" key="3">
    <source>
        <dbReference type="EMBL" id="QDV25928.1"/>
    </source>
</evidence>
<evidence type="ECO:0000313" key="4">
    <source>
        <dbReference type="Proteomes" id="UP000318017"/>
    </source>
</evidence>
<gene>
    <name evidence="3" type="primary">resA_5</name>
    <name evidence="3" type="ORF">Q31a_42960</name>
</gene>
<dbReference type="PANTHER" id="PTHR42852:SF17">
    <property type="entry name" value="THIOREDOXIN-LIKE PROTEIN HI_1115"/>
    <property type="match status" value="1"/>
</dbReference>
<dbReference type="CDD" id="cd02966">
    <property type="entry name" value="TlpA_like_family"/>
    <property type="match status" value="1"/>
</dbReference>